<gene>
    <name evidence="2" type="ORF">HUB98_14215</name>
</gene>
<dbReference type="CDD" id="cd06223">
    <property type="entry name" value="PRTases_typeI"/>
    <property type="match status" value="1"/>
</dbReference>
<proteinExistence type="inferred from homology"/>
<accession>A0ABX6Q712</accession>
<sequence length="156" mass="17063">MSEELTRICGKETPKPLWRPDALTYVPVSEERLAERGFNQAERLAAGLAAAARIPGVDLLQRQINTGKQSFKSRAERFETMKHAFSIHPDGLNLLKDIYHAKGHAGSQSPMPVQLLLIDDIYTTGSTLDACGQVILAAAGHVGIPLRIYTLTLARS</sequence>
<keyword evidence="3" id="KW-1185">Reference proteome</keyword>
<organism evidence="2 3">
    <name type="scientific">Paenibacillus barcinonensis</name>
    <dbReference type="NCBI Taxonomy" id="198119"/>
    <lineage>
        <taxon>Bacteria</taxon>
        <taxon>Bacillati</taxon>
        <taxon>Bacillota</taxon>
        <taxon>Bacilli</taxon>
        <taxon>Bacillales</taxon>
        <taxon>Paenibacillaceae</taxon>
        <taxon>Paenibacillus</taxon>
    </lineage>
</organism>
<dbReference type="RefSeq" id="WP_146236117.1">
    <property type="nucleotide sequence ID" value="NZ_CP054614.1"/>
</dbReference>
<dbReference type="PANTHER" id="PTHR47505:SF1">
    <property type="entry name" value="DNA UTILIZATION PROTEIN YHGH"/>
    <property type="match status" value="1"/>
</dbReference>
<dbReference type="PANTHER" id="PTHR47505">
    <property type="entry name" value="DNA UTILIZATION PROTEIN YHGH"/>
    <property type="match status" value="1"/>
</dbReference>
<evidence type="ECO:0000313" key="2">
    <source>
        <dbReference type="EMBL" id="QKS57345.1"/>
    </source>
</evidence>
<dbReference type="SUPFAM" id="SSF53271">
    <property type="entry name" value="PRTase-like"/>
    <property type="match status" value="1"/>
</dbReference>
<dbReference type="InterPro" id="IPR000836">
    <property type="entry name" value="PRTase_dom"/>
</dbReference>
<evidence type="ECO:0000256" key="1">
    <source>
        <dbReference type="ARBA" id="ARBA00008007"/>
    </source>
</evidence>
<comment type="similarity">
    <text evidence="1">Belongs to the ComF/GntX family.</text>
</comment>
<protein>
    <submittedName>
        <fullName evidence="2">ComF family protein</fullName>
    </submittedName>
</protein>
<dbReference type="Proteomes" id="UP000509327">
    <property type="component" value="Chromosome"/>
</dbReference>
<name>A0ABX6Q712_PAEBA</name>
<dbReference type="InterPro" id="IPR029057">
    <property type="entry name" value="PRTase-like"/>
</dbReference>
<reference evidence="2 3" key="1">
    <citation type="submission" date="2020-06" db="EMBL/GenBank/DDBJ databases">
        <title>Complete genome of Paenibacillus barcinonensis KACC11450.</title>
        <authorList>
            <person name="Kim M."/>
            <person name="Park Y.-J."/>
            <person name="Shin J.-H."/>
        </authorList>
    </citation>
    <scope>NUCLEOTIDE SEQUENCE [LARGE SCALE GENOMIC DNA]</scope>
    <source>
        <strain evidence="2 3">KACC11450</strain>
    </source>
</reference>
<dbReference type="InterPro" id="IPR051910">
    <property type="entry name" value="ComF/GntX_DNA_util-trans"/>
</dbReference>
<dbReference type="Gene3D" id="3.40.50.2020">
    <property type="match status" value="1"/>
</dbReference>
<dbReference type="EMBL" id="CP054614">
    <property type="protein sequence ID" value="QKS57345.1"/>
    <property type="molecule type" value="Genomic_DNA"/>
</dbReference>
<evidence type="ECO:0000313" key="3">
    <source>
        <dbReference type="Proteomes" id="UP000509327"/>
    </source>
</evidence>